<proteinExistence type="inferred from homology"/>
<dbReference type="SUPFAM" id="SSF56300">
    <property type="entry name" value="Metallo-dependent phosphatases"/>
    <property type="match status" value="1"/>
</dbReference>
<dbReference type="KEGG" id="avu:BK816_02020"/>
<dbReference type="InterPro" id="IPR029052">
    <property type="entry name" value="Metallo-depent_PP-like"/>
</dbReference>
<organism evidence="4 5">
    <name type="scientific">Boudabousia tangfeifanii</name>
    <dbReference type="NCBI Taxonomy" id="1912795"/>
    <lineage>
        <taxon>Bacteria</taxon>
        <taxon>Bacillati</taxon>
        <taxon>Actinomycetota</taxon>
        <taxon>Actinomycetes</taxon>
        <taxon>Actinomycetales</taxon>
        <taxon>Actinomycetaceae</taxon>
        <taxon>Boudabousia</taxon>
    </lineage>
</organism>
<dbReference type="RefSeq" id="WP_071163686.1">
    <property type="nucleotide sequence ID" value="NZ_CP017812.1"/>
</dbReference>
<evidence type="ECO:0000313" key="5">
    <source>
        <dbReference type="Proteomes" id="UP000176288"/>
    </source>
</evidence>
<evidence type="ECO:0000313" key="4">
    <source>
        <dbReference type="EMBL" id="AOZ72220.1"/>
    </source>
</evidence>
<comment type="similarity">
    <text evidence="1">Belongs to the CapA family.</text>
</comment>
<reference evidence="4 5" key="1">
    <citation type="submission" date="2016-10" db="EMBL/GenBank/DDBJ databases">
        <title>Actinomyces aegypiusis sp. nov., isolated from the Aegypius monachus in Qinghai Tibet Plateau China.</title>
        <authorList>
            <person name="Wang Y."/>
        </authorList>
    </citation>
    <scope>NUCLEOTIDE SEQUENCE [LARGE SCALE GENOMIC DNA]</scope>
    <source>
        <strain evidence="4 5">VUL4_3</strain>
    </source>
</reference>
<accession>A0A1D9MJ65</accession>
<evidence type="ECO:0000256" key="2">
    <source>
        <dbReference type="SAM" id="MobiDB-lite"/>
    </source>
</evidence>
<dbReference type="SMART" id="SM00854">
    <property type="entry name" value="PGA_cap"/>
    <property type="match status" value="1"/>
</dbReference>
<dbReference type="EMBL" id="CP017812">
    <property type="protein sequence ID" value="AOZ72220.1"/>
    <property type="molecule type" value="Genomic_DNA"/>
</dbReference>
<dbReference type="PANTHER" id="PTHR33393">
    <property type="entry name" value="POLYGLUTAMINE SYNTHESIS ACCESSORY PROTEIN RV0574C-RELATED"/>
    <property type="match status" value="1"/>
</dbReference>
<gene>
    <name evidence="4" type="ORF">BK816_02020</name>
</gene>
<feature type="region of interest" description="Disordered" evidence="2">
    <location>
        <begin position="37"/>
        <end position="123"/>
    </location>
</feature>
<protein>
    <recommendedName>
        <fullName evidence="3">Capsule synthesis protein CapA domain-containing protein</fullName>
    </recommendedName>
</protein>
<name>A0A1D9MJ65_9ACTO</name>
<dbReference type="Pfam" id="PF09587">
    <property type="entry name" value="PGA_cap"/>
    <property type="match status" value="1"/>
</dbReference>
<dbReference type="AlphaFoldDB" id="A0A1D9MJ65"/>
<keyword evidence="5" id="KW-1185">Reference proteome</keyword>
<feature type="compositionally biased region" description="Low complexity" evidence="2">
    <location>
        <begin position="37"/>
        <end position="74"/>
    </location>
</feature>
<dbReference type="Gene3D" id="3.60.21.10">
    <property type="match status" value="1"/>
</dbReference>
<dbReference type="InterPro" id="IPR052169">
    <property type="entry name" value="CW_Biosynth-Accessory"/>
</dbReference>
<sequence length="483" mass="50719">MSTSFGLSTRLVGSLSNRRRLVGLGAVAALSLSLAACSPATPSPSVSPEGGTPASVSVEETVSPSTSEASVEPAGEPTAVPSVESTLEQDVGITTEPKFGSAPESTPAGGAKQPGAKDLGGSGEDVTLTFAATGDMLPHGPLVKAARRGDGSVHLMDRMVGVEPYIKGADLALCHLEVPFAPRDNLVKDYPQFAAPPSLIGDLKELGYDGCSTASNHSWDQKQAGFDRTLQLMANSQLGTAGTNLTPEMKPYQLYRLERAGRTITIGHVSLTYGHNRWPIAQLQREPWRLNLDDIDRAIADAKAAKAAGADVVIASMHTGVEWDPTPSTDQKGWSQRFADSGVVDLVIGHHPHVAQTAKAYPRPGRTVPMWSFYGLGNMISAQVPSQGKLTQVGVLALPTLTLNARNEVIAASATWEPLVLDRAGLRLYTASALEAHKGPAPRTNRATLLSYLQAGRSQMGSVIKEASAPPVSGGKPPVALPR</sequence>
<feature type="domain" description="Capsule synthesis protein CapA" evidence="3">
    <location>
        <begin position="129"/>
        <end position="383"/>
    </location>
</feature>
<dbReference type="OrthoDB" id="9810718at2"/>
<evidence type="ECO:0000259" key="3">
    <source>
        <dbReference type="SMART" id="SM00854"/>
    </source>
</evidence>
<dbReference type="STRING" id="1912795.BK816_02020"/>
<dbReference type="PANTHER" id="PTHR33393:SF13">
    <property type="entry name" value="PGA BIOSYNTHESIS PROTEIN CAPA"/>
    <property type="match status" value="1"/>
</dbReference>
<evidence type="ECO:0000256" key="1">
    <source>
        <dbReference type="ARBA" id="ARBA00005662"/>
    </source>
</evidence>
<dbReference type="InterPro" id="IPR019079">
    <property type="entry name" value="Capsule_synth_CapA"/>
</dbReference>
<dbReference type="Proteomes" id="UP000176288">
    <property type="component" value="Chromosome"/>
</dbReference>